<dbReference type="GO" id="GO:0030246">
    <property type="term" value="F:carbohydrate binding"/>
    <property type="evidence" value="ECO:0007669"/>
    <property type="project" value="UniProtKB-ARBA"/>
</dbReference>
<evidence type="ECO:0000313" key="6">
    <source>
        <dbReference type="Proteomes" id="UP000275076"/>
    </source>
</evidence>
<accession>A0A428MZH2</accession>
<evidence type="ECO:0000256" key="1">
    <source>
        <dbReference type="ARBA" id="ARBA00004196"/>
    </source>
</evidence>
<dbReference type="GO" id="GO:0030313">
    <property type="term" value="C:cell envelope"/>
    <property type="evidence" value="ECO:0007669"/>
    <property type="project" value="UniProtKB-SubCell"/>
</dbReference>
<reference evidence="5 6" key="1">
    <citation type="submission" date="2018-10" db="EMBL/GenBank/DDBJ databases">
        <title>Draft genome sequence of Bacillus salarius IM0101, isolated from a hypersaline soil in Inner Mongolia, China.</title>
        <authorList>
            <person name="Yamprayoonswat W."/>
            <person name="Boonvisut S."/>
            <person name="Jumpathong W."/>
            <person name="Sittihan S."/>
            <person name="Ruangsuj P."/>
            <person name="Wanthongcharoen S."/>
            <person name="Thongpramul N."/>
            <person name="Pimmason S."/>
            <person name="Yu B."/>
            <person name="Yasawong M."/>
        </authorList>
    </citation>
    <scope>NUCLEOTIDE SEQUENCE [LARGE SCALE GENOMIC DNA]</scope>
    <source>
        <strain evidence="5 6">IM0101</strain>
    </source>
</reference>
<dbReference type="PANTHER" id="PTHR46847:SF1">
    <property type="entry name" value="D-ALLOSE-BINDING PERIPLASMIC PROTEIN-RELATED"/>
    <property type="match status" value="1"/>
</dbReference>
<dbReference type="Gene3D" id="3.40.50.2300">
    <property type="match status" value="2"/>
</dbReference>
<evidence type="ECO:0000259" key="4">
    <source>
        <dbReference type="Pfam" id="PF13407"/>
    </source>
</evidence>
<proteinExistence type="inferred from homology"/>
<evidence type="ECO:0000256" key="3">
    <source>
        <dbReference type="ARBA" id="ARBA00022729"/>
    </source>
</evidence>
<feature type="domain" description="Periplasmic binding protein" evidence="4">
    <location>
        <begin position="2"/>
        <end position="249"/>
    </location>
</feature>
<dbReference type="Proteomes" id="UP000275076">
    <property type="component" value="Unassembled WGS sequence"/>
</dbReference>
<sequence length="278" mass="31824">MFPSYPNYFWKEIEIGINQTLEDIYDYGMNIEIIKSDHDIEKQIDLVQQIIKSKDYDAVVCAPIDAAPFIHLINQAVKQGIPMYTFNNDSPFSNRLAYVGADYFDSGHLAGELLHQFTGSSRRFTLIMDEMHTFQMQQKIKGFKTFMHENENLWSGNPLKINHNHLDMSIARLKDDIEKADGIYVACGALAEVAKGIQHMELKKRPTIIGHDISQDINYFLQNNIVTATICQDPVHQGRVAARTVFNHLMLEEDIELVENIVKLEIVAKGNAKYYVNN</sequence>
<keyword evidence="3" id="KW-0732">Signal</keyword>
<comment type="subcellular location">
    <subcellularLocation>
        <location evidence="1">Cell envelope</location>
    </subcellularLocation>
</comment>
<dbReference type="PANTHER" id="PTHR46847">
    <property type="entry name" value="D-ALLOSE-BINDING PERIPLASMIC PROTEIN-RELATED"/>
    <property type="match status" value="1"/>
</dbReference>
<dbReference type="InterPro" id="IPR025997">
    <property type="entry name" value="SBP_2_dom"/>
</dbReference>
<dbReference type="RefSeq" id="WP_125558518.1">
    <property type="nucleotide sequence ID" value="NZ_RBVX01000024.1"/>
</dbReference>
<evidence type="ECO:0000256" key="2">
    <source>
        <dbReference type="ARBA" id="ARBA00007639"/>
    </source>
</evidence>
<dbReference type="EMBL" id="RBVX01000024">
    <property type="protein sequence ID" value="RSL31429.1"/>
    <property type="molecule type" value="Genomic_DNA"/>
</dbReference>
<dbReference type="AlphaFoldDB" id="A0A428MZH2"/>
<name>A0A428MZH2_9BACI</name>
<comment type="similarity">
    <text evidence="2">Belongs to the bacterial solute-binding protein 2 family.</text>
</comment>
<dbReference type="InterPro" id="IPR028082">
    <property type="entry name" value="Peripla_BP_I"/>
</dbReference>
<protein>
    <recommendedName>
        <fullName evidence="4">Periplasmic binding protein domain-containing protein</fullName>
    </recommendedName>
</protein>
<dbReference type="Pfam" id="PF13407">
    <property type="entry name" value="Peripla_BP_4"/>
    <property type="match status" value="1"/>
</dbReference>
<comment type="caution">
    <text evidence="5">The sequence shown here is derived from an EMBL/GenBank/DDBJ whole genome shotgun (WGS) entry which is preliminary data.</text>
</comment>
<organism evidence="5 6">
    <name type="scientific">Salibacterium salarium</name>
    <dbReference type="NCBI Taxonomy" id="284579"/>
    <lineage>
        <taxon>Bacteria</taxon>
        <taxon>Bacillati</taxon>
        <taxon>Bacillota</taxon>
        <taxon>Bacilli</taxon>
        <taxon>Bacillales</taxon>
        <taxon>Bacillaceae</taxon>
    </lineage>
</organism>
<dbReference type="SUPFAM" id="SSF53822">
    <property type="entry name" value="Periplasmic binding protein-like I"/>
    <property type="match status" value="1"/>
</dbReference>
<dbReference type="OrthoDB" id="569491at2"/>
<evidence type="ECO:0000313" key="5">
    <source>
        <dbReference type="EMBL" id="RSL31429.1"/>
    </source>
</evidence>
<keyword evidence="6" id="KW-1185">Reference proteome</keyword>
<gene>
    <name evidence="5" type="ORF">D7Z54_20520</name>
</gene>